<dbReference type="Proteomes" id="UP001152484">
    <property type="component" value="Unassembled WGS sequence"/>
</dbReference>
<accession>A0A9P0YNU4</accession>
<gene>
    <name evidence="1" type="ORF">CEURO_LOCUS3455</name>
</gene>
<dbReference type="EMBL" id="CAMAPE010000005">
    <property type="protein sequence ID" value="CAH9069911.1"/>
    <property type="molecule type" value="Genomic_DNA"/>
</dbReference>
<name>A0A9P0YNU4_CUSEU</name>
<dbReference type="PANTHER" id="PTHR35765:SF2">
    <property type="entry name" value="OS05G0569200 PROTEIN"/>
    <property type="match status" value="1"/>
</dbReference>
<comment type="caution">
    <text evidence="1">The sequence shown here is derived from an EMBL/GenBank/DDBJ whole genome shotgun (WGS) entry which is preliminary data.</text>
</comment>
<dbReference type="OrthoDB" id="1856195at2759"/>
<evidence type="ECO:0000313" key="2">
    <source>
        <dbReference type="Proteomes" id="UP001152484"/>
    </source>
</evidence>
<dbReference type="InterPro" id="IPR021489">
    <property type="entry name" value="DUF3143"/>
</dbReference>
<dbReference type="AlphaFoldDB" id="A0A9P0YNU4"/>
<protein>
    <submittedName>
        <fullName evidence="1">Uncharacterized protein</fullName>
    </submittedName>
</protein>
<dbReference type="Pfam" id="PF11341">
    <property type="entry name" value="DUF3143"/>
    <property type="match status" value="1"/>
</dbReference>
<proteinExistence type="predicted"/>
<organism evidence="1 2">
    <name type="scientific">Cuscuta europaea</name>
    <name type="common">European dodder</name>
    <dbReference type="NCBI Taxonomy" id="41803"/>
    <lineage>
        <taxon>Eukaryota</taxon>
        <taxon>Viridiplantae</taxon>
        <taxon>Streptophyta</taxon>
        <taxon>Embryophyta</taxon>
        <taxon>Tracheophyta</taxon>
        <taxon>Spermatophyta</taxon>
        <taxon>Magnoliopsida</taxon>
        <taxon>eudicotyledons</taxon>
        <taxon>Gunneridae</taxon>
        <taxon>Pentapetalae</taxon>
        <taxon>asterids</taxon>
        <taxon>lamiids</taxon>
        <taxon>Solanales</taxon>
        <taxon>Convolvulaceae</taxon>
        <taxon>Cuscuteae</taxon>
        <taxon>Cuscuta</taxon>
        <taxon>Cuscuta subgen. Cuscuta</taxon>
    </lineage>
</organism>
<evidence type="ECO:0000313" key="1">
    <source>
        <dbReference type="EMBL" id="CAH9069911.1"/>
    </source>
</evidence>
<dbReference type="PANTHER" id="PTHR35765">
    <property type="entry name" value="OS05G0569200 PROTEIN"/>
    <property type="match status" value="1"/>
</dbReference>
<keyword evidence="2" id="KW-1185">Reference proteome</keyword>
<sequence>MGYCVNHFASLSIVASAPLQPRNTCAYFSTKPSGRKSCSSNITGKMRRPSMAEGTSAATYKRFAHFALEETRKQTQLSPSLLQDTYGCSVAYLPLSHLRLDCSSIYPLRGLMECRVVSKNNKKAVSLTFSSPSSFYQYSLEGPLIFTKFSPHPRTSSSLLRKPLSCSKSSSEEAEISGKEEGWLQKLPEKQKALYAHSLPCIEAWLGSLGFYQSKEDRAVWFVENPDWHAQLSLDITDLYIRYLKSGPGGLEKDVERRFSYALSREDIENAILGGP</sequence>
<reference evidence="1" key="1">
    <citation type="submission" date="2022-07" db="EMBL/GenBank/DDBJ databases">
        <authorList>
            <person name="Macas J."/>
            <person name="Novak P."/>
            <person name="Neumann P."/>
        </authorList>
    </citation>
    <scope>NUCLEOTIDE SEQUENCE</scope>
</reference>